<comment type="caution">
    <text evidence="9">The sequence shown here is derived from an EMBL/GenBank/DDBJ whole genome shotgun (WGS) entry which is preliminary data.</text>
</comment>
<sequence length="311" mass="33518">MNARIMAAPAAATVRRSRYAAPGLYLFALPATLLFVVFIAYPILWVTGQSFFTRSAGGAPVFTGLASYREAILDPVFWTVVRNMALWGAITIPVQMLIGGLLAYFIERHTIRLRGFFRTMFFLPVVTSVSVISLVWVQIYAPYYGIAQAYLKHVGIVMTSSAIGDASSAIYALILVNIWQWTGFSMLMYIAGIAGLPGEVLDAARVDGAKGWRLAVHVIVPMLAPATKSLLLLGVIGTLQTFPIVHLMTGGGPNHASEVFGTLIFKRSFVLGDTGAGATLSVIVLLIALVLSLIQIVFLGASLSPARKERP</sequence>
<dbReference type="PANTHER" id="PTHR30193:SF37">
    <property type="entry name" value="INNER MEMBRANE ABC TRANSPORTER PERMEASE PROTEIN YCJO"/>
    <property type="match status" value="1"/>
</dbReference>
<feature type="transmembrane region" description="Helical" evidence="7">
    <location>
        <begin position="24"/>
        <end position="44"/>
    </location>
</feature>
<keyword evidence="3" id="KW-1003">Cell membrane</keyword>
<feature type="transmembrane region" description="Helical" evidence="7">
    <location>
        <begin position="278"/>
        <end position="301"/>
    </location>
</feature>
<keyword evidence="5 7" id="KW-1133">Transmembrane helix</keyword>
<dbReference type="Pfam" id="PF00528">
    <property type="entry name" value="BPD_transp_1"/>
    <property type="match status" value="1"/>
</dbReference>
<evidence type="ECO:0000313" key="10">
    <source>
        <dbReference type="Proteomes" id="UP001237448"/>
    </source>
</evidence>
<feature type="transmembrane region" description="Helical" evidence="7">
    <location>
        <begin position="119"/>
        <end position="141"/>
    </location>
</feature>
<evidence type="ECO:0000256" key="7">
    <source>
        <dbReference type="RuleBase" id="RU363032"/>
    </source>
</evidence>
<dbReference type="EMBL" id="JAUSVK010000001">
    <property type="protein sequence ID" value="MDQ0396512.1"/>
    <property type="molecule type" value="Genomic_DNA"/>
</dbReference>
<dbReference type="SUPFAM" id="SSF161098">
    <property type="entry name" value="MetI-like"/>
    <property type="match status" value="1"/>
</dbReference>
<feature type="transmembrane region" description="Helical" evidence="7">
    <location>
        <begin position="153"/>
        <end position="179"/>
    </location>
</feature>
<keyword evidence="6 7" id="KW-0472">Membrane</keyword>
<comment type="similarity">
    <text evidence="7">Belongs to the binding-protein-dependent transport system permease family.</text>
</comment>
<dbReference type="PROSITE" id="PS50928">
    <property type="entry name" value="ABC_TM1"/>
    <property type="match status" value="1"/>
</dbReference>
<dbReference type="InterPro" id="IPR000515">
    <property type="entry name" value="MetI-like"/>
</dbReference>
<reference evidence="9 10" key="1">
    <citation type="submission" date="2023-07" db="EMBL/GenBank/DDBJ databases">
        <title>Genomic Encyclopedia of Type Strains, Phase IV (KMG-IV): sequencing the most valuable type-strain genomes for metagenomic binning, comparative biology and taxonomic classification.</title>
        <authorList>
            <person name="Goeker M."/>
        </authorList>
    </citation>
    <scope>NUCLEOTIDE SEQUENCE [LARGE SCALE GENOMIC DNA]</scope>
    <source>
        <strain evidence="9 10">DSM 5896</strain>
    </source>
</reference>
<dbReference type="RefSeq" id="WP_307436917.1">
    <property type="nucleotide sequence ID" value="NZ_JAUSVK010000001.1"/>
</dbReference>
<dbReference type="PANTHER" id="PTHR30193">
    <property type="entry name" value="ABC TRANSPORTER PERMEASE PROTEIN"/>
    <property type="match status" value="1"/>
</dbReference>
<evidence type="ECO:0000259" key="8">
    <source>
        <dbReference type="PROSITE" id="PS50928"/>
    </source>
</evidence>
<dbReference type="Gene3D" id="1.10.3720.10">
    <property type="entry name" value="MetI-like"/>
    <property type="match status" value="1"/>
</dbReference>
<dbReference type="CDD" id="cd06261">
    <property type="entry name" value="TM_PBP2"/>
    <property type="match status" value="1"/>
</dbReference>
<evidence type="ECO:0000256" key="4">
    <source>
        <dbReference type="ARBA" id="ARBA00022692"/>
    </source>
</evidence>
<organism evidence="9 10">
    <name type="scientific">Labrys monachus</name>
    <dbReference type="NCBI Taxonomy" id="217067"/>
    <lineage>
        <taxon>Bacteria</taxon>
        <taxon>Pseudomonadati</taxon>
        <taxon>Pseudomonadota</taxon>
        <taxon>Alphaproteobacteria</taxon>
        <taxon>Hyphomicrobiales</taxon>
        <taxon>Xanthobacteraceae</taxon>
        <taxon>Labrys</taxon>
    </lineage>
</organism>
<feature type="transmembrane region" description="Helical" evidence="7">
    <location>
        <begin position="84"/>
        <end position="107"/>
    </location>
</feature>
<evidence type="ECO:0000256" key="1">
    <source>
        <dbReference type="ARBA" id="ARBA00004651"/>
    </source>
</evidence>
<dbReference type="Proteomes" id="UP001237448">
    <property type="component" value="Unassembled WGS sequence"/>
</dbReference>
<gene>
    <name evidence="9" type="ORF">J3R73_006304</name>
</gene>
<feature type="domain" description="ABC transmembrane type-1" evidence="8">
    <location>
        <begin position="81"/>
        <end position="295"/>
    </location>
</feature>
<evidence type="ECO:0000256" key="2">
    <source>
        <dbReference type="ARBA" id="ARBA00022448"/>
    </source>
</evidence>
<dbReference type="InterPro" id="IPR051393">
    <property type="entry name" value="ABC_transporter_permease"/>
</dbReference>
<evidence type="ECO:0000256" key="6">
    <source>
        <dbReference type="ARBA" id="ARBA00023136"/>
    </source>
</evidence>
<evidence type="ECO:0000313" key="9">
    <source>
        <dbReference type="EMBL" id="MDQ0396512.1"/>
    </source>
</evidence>
<evidence type="ECO:0000256" key="3">
    <source>
        <dbReference type="ARBA" id="ARBA00022475"/>
    </source>
</evidence>
<keyword evidence="2 7" id="KW-0813">Transport</keyword>
<accession>A0ABU0FQ81</accession>
<dbReference type="InterPro" id="IPR035906">
    <property type="entry name" value="MetI-like_sf"/>
</dbReference>
<keyword evidence="10" id="KW-1185">Reference proteome</keyword>
<keyword evidence="9" id="KW-0762">Sugar transport</keyword>
<protein>
    <submittedName>
        <fullName evidence="9">Multiple sugar transport system permease protein/raffinose/stachyose/melibiose transport system permease protein</fullName>
    </submittedName>
</protein>
<evidence type="ECO:0000256" key="5">
    <source>
        <dbReference type="ARBA" id="ARBA00022989"/>
    </source>
</evidence>
<comment type="subcellular location">
    <subcellularLocation>
        <location evidence="1 7">Cell membrane</location>
        <topology evidence="1 7">Multi-pass membrane protein</topology>
    </subcellularLocation>
</comment>
<name>A0ABU0FQ81_9HYPH</name>
<keyword evidence="4 7" id="KW-0812">Transmembrane</keyword>
<proteinExistence type="inferred from homology"/>